<comment type="similarity">
    <text evidence="2 6">Belongs to the HMBS family.</text>
</comment>
<keyword evidence="4 6" id="KW-0627">Porphyrin biosynthesis</keyword>
<dbReference type="SUPFAM" id="SSF54782">
    <property type="entry name" value="Porphobilinogen deaminase (hydroxymethylbilane synthase), C-terminal domain"/>
    <property type="match status" value="1"/>
</dbReference>
<dbReference type="NCBIfam" id="TIGR00212">
    <property type="entry name" value="hemC"/>
    <property type="match status" value="1"/>
</dbReference>
<dbReference type="InterPro" id="IPR022418">
    <property type="entry name" value="Porphobilinogen_deaminase_C"/>
</dbReference>
<dbReference type="Pfam" id="PF03900">
    <property type="entry name" value="Porphobil_deamC"/>
    <property type="match status" value="1"/>
</dbReference>
<keyword evidence="3 6" id="KW-0808">Transferase</keyword>
<dbReference type="Proteomes" id="UP000631312">
    <property type="component" value="Unassembled WGS sequence"/>
</dbReference>
<dbReference type="EC" id="2.5.1.61" evidence="6"/>
<feature type="domain" description="Porphobilinogen deaminase C-terminal" evidence="8">
    <location>
        <begin position="256"/>
        <end position="322"/>
    </location>
</feature>
<dbReference type="InterPro" id="IPR000860">
    <property type="entry name" value="HemC"/>
</dbReference>
<evidence type="ECO:0000256" key="4">
    <source>
        <dbReference type="ARBA" id="ARBA00023244"/>
    </source>
</evidence>
<dbReference type="PIRSF" id="PIRSF001438">
    <property type="entry name" value="4pyrrol_synth_OHMeBilane_synth"/>
    <property type="match status" value="1"/>
</dbReference>
<dbReference type="PANTHER" id="PTHR11557">
    <property type="entry name" value="PORPHOBILINOGEN DEAMINASE"/>
    <property type="match status" value="1"/>
</dbReference>
<reference evidence="9 10" key="1">
    <citation type="submission" date="2021-01" db="EMBL/GenBank/DDBJ databases">
        <title>Whole genome shotgun sequence of Actinoplanes lobatus NBRC 12513.</title>
        <authorList>
            <person name="Komaki H."/>
            <person name="Tamura T."/>
        </authorList>
    </citation>
    <scope>NUCLEOTIDE SEQUENCE [LARGE SCALE GENOMIC DNA]</scope>
    <source>
        <strain evidence="9 10">NBRC 12513</strain>
    </source>
</reference>
<dbReference type="EMBL" id="BOMP01000007">
    <property type="protein sequence ID" value="GIE37677.1"/>
    <property type="molecule type" value="Genomic_DNA"/>
</dbReference>
<comment type="catalytic activity">
    <reaction evidence="5 6">
        <text>4 porphobilinogen + H2O = hydroxymethylbilane + 4 NH4(+)</text>
        <dbReference type="Rhea" id="RHEA:13185"/>
        <dbReference type="ChEBI" id="CHEBI:15377"/>
        <dbReference type="ChEBI" id="CHEBI:28938"/>
        <dbReference type="ChEBI" id="CHEBI:57845"/>
        <dbReference type="ChEBI" id="CHEBI:58126"/>
        <dbReference type="EC" id="2.5.1.61"/>
    </reaction>
</comment>
<dbReference type="PANTHER" id="PTHR11557:SF0">
    <property type="entry name" value="PORPHOBILINOGEN DEAMINASE"/>
    <property type="match status" value="1"/>
</dbReference>
<feature type="modified residue" description="S-(dipyrrolylmethanemethyl)cysteine" evidence="6">
    <location>
        <position position="270"/>
    </location>
</feature>
<evidence type="ECO:0000313" key="10">
    <source>
        <dbReference type="Proteomes" id="UP000631312"/>
    </source>
</evidence>
<comment type="function">
    <text evidence="1 6">Tetrapolymerization of the monopyrrole PBG into the hydroxymethylbilane pre-uroporphyrinogen in several discrete steps.</text>
</comment>
<proteinExistence type="inferred from homology"/>
<evidence type="ECO:0000256" key="1">
    <source>
        <dbReference type="ARBA" id="ARBA00002869"/>
    </source>
</evidence>
<dbReference type="InterPro" id="IPR036803">
    <property type="entry name" value="Porphobilinogen_deaminase_C_sf"/>
</dbReference>
<comment type="miscellaneous">
    <text evidence="6">The porphobilinogen subunits are added to the dipyrromethane group.</text>
</comment>
<dbReference type="InterPro" id="IPR022419">
    <property type="entry name" value="Porphobilin_deaminase_cofac_BS"/>
</dbReference>
<keyword evidence="10" id="KW-1185">Reference proteome</keyword>
<evidence type="ECO:0000256" key="2">
    <source>
        <dbReference type="ARBA" id="ARBA00005638"/>
    </source>
</evidence>
<comment type="subunit">
    <text evidence="6">Monomer.</text>
</comment>
<dbReference type="HAMAP" id="MF_00260">
    <property type="entry name" value="Porphobil_deam"/>
    <property type="match status" value="1"/>
</dbReference>
<protein>
    <recommendedName>
        <fullName evidence="6">Porphobilinogen deaminase</fullName>
        <shortName evidence="6">PBG</shortName>
        <ecNumber evidence="6">2.5.1.61</ecNumber>
    </recommendedName>
    <alternativeName>
        <fullName evidence="6">Hydroxymethylbilane synthase</fullName>
        <shortName evidence="6">HMBS</shortName>
    </alternativeName>
    <alternativeName>
        <fullName evidence="6">Pre-uroporphyrinogen synthase</fullName>
    </alternativeName>
</protein>
<sequence length="331" mass="35387">MKSARDWEPMRVTLLTDPPSAATLSAMPASRLLRIGTRSSPMALAQVERVRRMLAERRPEVTVEVVSLTTSGDRWQGALSELGGKGAFTKEVDQALLDGRADLAVHCVKDVPGDRPAPAGTVFAAYLSRDDVRDCLVHPGGLSLDELPAGARVGTSAVRRIAQLALHWPHLTPVPIRGNANSRLARLDAGEYDALLLAVSGLHRIGMPSRVGHTIDVDTFVPAVGSGTLVLQCRQDDEAALEIAELLADPRTGRETEAERTMLHILQGSCHSPIGGYARTEPDGRISLRARVISLDGKTVLDAHEWAADPVVLGTSVAASLLRQGAREILG</sequence>
<dbReference type="PRINTS" id="PR00151">
    <property type="entry name" value="PORPHBDMNASE"/>
</dbReference>
<name>A0ABQ4A9J8_9ACTN</name>
<comment type="cofactor">
    <cofactor evidence="6">
        <name>dipyrromethane</name>
        <dbReference type="ChEBI" id="CHEBI:60342"/>
    </cofactor>
    <text evidence="6">Binds 1 dipyrromethane group covalently.</text>
</comment>
<evidence type="ECO:0000256" key="5">
    <source>
        <dbReference type="ARBA" id="ARBA00048169"/>
    </source>
</evidence>
<organism evidence="9 10">
    <name type="scientific">Actinoplanes lobatus</name>
    <dbReference type="NCBI Taxonomy" id="113568"/>
    <lineage>
        <taxon>Bacteria</taxon>
        <taxon>Bacillati</taxon>
        <taxon>Actinomycetota</taxon>
        <taxon>Actinomycetes</taxon>
        <taxon>Micromonosporales</taxon>
        <taxon>Micromonosporaceae</taxon>
        <taxon>Actinoplanes</taxon>
    </lineage>
</organism>
<dbReference type="SUPFAM" id="SSF53850">
    <property type="entry name" value="Periplasmic binding protein-like II"/>
    <property type="match status" value="1"/>
</dbReference>
<dbReference type="Gene3D" id="3.30.160.40">
    <property type="entry name" value="Porphobilinogen deaminase, C-terminal domain"/>
    <property type="match status" value="1"/>
</dbReference>
<feature type="domain" description="Porphobilinogen deaminase N-terminal" evidence="7">
    <location>
        <begin position="33"/>
        <end position="240"/>
    </location>
</feature>
<evidence type="ECO:0000313" key="9">
    <source>
        <dbReference type="EMBL" id="GIE37677.1"/>
    </source>
</evidence>
<dbReference type="Gene3D" id="3.40.190.10">
    <property type="entry name" value="Periplasmic binding protein-like II"/>
    <property type="match status" value="2"/>
</dbReference>
<evidence type="ECO:0000256" key="6">
    <source>
        <dbReference type="HAMAP-Rule" id="MF_00260"/>
    </source>
</evidence>
<dbReference type="PROSITE" id="PS00533">
    <property type="entry name" value="PORPHOBILINOGEN_DEAM"/>
    <property type="match status" value="1"/>
</dbReference>
<dbReference type="Pfam" id="PF01379">
    <property type="entry name" value="Porphobil_deam"/>
    <property type="match status" value="1"/>
</dbReference>
<accession>A0ABQ4A9J8</accession>
<gene>
    <name evidence="9" type="primary">hemC2</name>
    <name evidence="6" type="synonym">hemC</name>
    <name evidence="9" type="ORF">Alo02nite_05750</name>
</gene>
<comment type="caution">
    <text evidence="9">The sequence shown here is derived from an EMBL/GenBank/DDBJ whole genome shotgun (WGS) entry which is preliminary data.</text>
</comment>
<evidence type="ECO:0000256" key="3">
    <source>
        <dbReference type="ARBA" id="ARBA00022679"/>
    </source>
</evidence>
<evidence type="ECO:0000259" key="7">
    <source>
        <dbReference type="Pfam" id="PF01379"/>
    </source>
</evidence>
<evidence type="ECO:0000259" key="8">
    <source>
        <dbReference type="Pfam" id="PF03900"/>
    </source>
</evidence>
<dbReference type="InterPro" id="IPR022417">
    <property type="entry name" value="Porphobilin_deaminase_N"/>
</dbReference>